<feature type="binding site" evidence="1">
    <location>
        <position position="4"/>
    </location>
    <ligand>
        <name>Ca(2+)</name>
        <dbReference type="ChEBI" id="CHEBI:29108"/>
    </ligand>
</feature>
<dbReference type="GO" id="GO:0004382">
    <property type="term" value="F:GDP phosphatase activity"/>
    <property type="evidence" value="ECO:0007669"/>
    <property type="project" value="TreeGrafter"/>
</dbReference>
<keyword evidence="2" id="KW-1185">Reference proteome</keyword>
<feature type="binding site" evidence="1">
    <location>
        <position position="241"/>
    </location>
    <ligand>
        <name>Ca(2+)</name>
        <dbReference type="ChEBI" id="CHEBI:29108"/>
    </ligand>
</feature>
<feature type="binding site" evidence="1">
    <location>
        <position position="52"/>
    </location>
    <ligand>
        <name>Ca(2+)</name>
        <dbReference type="ChEBI" id="CHEBI:29108"/>
    </ligand>
</feature>
<keyword evidence="1" id="KW-0106">Calcium</keyword>
<feature type="binding site" evidence="1">
    <location>
        <position position="188"/>
    </location>
    <ligand>
        <name>Ca(2+)</name>
        <dbReference type="ChEBI" id="CHEBI:29108"/>
    </ligand>
</feature>
<dbReference type="GO" id="GO:0005509">
    <property type="term" value="F:calcium ion binding"/>
    <property type="evidence" value="ECO:0007669"/>
    <property type="project" value="InterPro"/>
</dbReference>
<dbReference type="InterPro" id="IPR009283">
    <property type="entry name" value="Apyrase"/>
</dbReference>
<organism evidence="2 3">
    <name type="scientific">Ditylenchus dipsaci</name>
    <dbReference type="NCBI Taxonomy" id="166011"/>
    <lineage>
        <taxon>Eukaryota</taxon>
        <taxon>Metazoa</taxon>
        <taxon>Ecdysozoa</taxon>
        <taxon>Nematoda</taxon>
        <taxon>Chromadorea</taxon>
        <taxon>Rhabditida</taxon>
        <taxon>Tylenchina</taxon>
        <taxon>Tylenchomorpha</taxon>
        <taxon>Sphaerularioidea</taxon>
        <taxon>Anguinidae</taxon>
        <taxon>Anguininae</taxon>
        <taxon>Ditylenchus</taxon>
    </lineage>
</organism>
<dbReference type="PANTHER" id="PTHR13023:SF2">
    <property type="entry name" value="SOLUBLE CALCIUM-ACTIVATED NUCLEOTIDASE 1"/>
    <property type="match status" value="1"/>
</dbReference>
<reference evidence="3" key="1">
    <citation type="submission" date="2022-11" db="UniProtKB">
        <authorList>
            <consortium name="WormBaseParasite"/>
        </authorList>
    </citation>
    <scope>IDENTIFICATION</scope>
</reference>
<dbReference type="AlphaFoldDB" id="A0A915E285"/>
<feature type="binding site" evidence="1">
    <location>
        <position position="124"/>
    </location>
    <ligand>
        <name>Ca(2+)</name>
        <dbReference type="ChEBI" id="CHEBI:29108"/>
    </ligand>
</feature>
<sequence>MELSDMKVFDQRVLVPCDRTGVVYWLNGKKAVPWIINADGNGSSDEKPFKAEWMTIKDEKLWVGGVGKEWTTENGSVDPLIGLNSFYIKVIHKSGFTQHLNWRINYDLLRLALGTPFPGYLVHEAIQWSDVHQKWFVLPRKHSSDPFDEVDSQIKGVNFMLVASEDFSDIKIVPLLNKTAVDTRLGFSAFQFLPGTNDQVIVALKTLEVDDSPLASYIVALDVTGNILYEEIKIDGDIKLEGIEFVDWTHLYWNR</sequence>
<dbReference type="Gene3D" id="2.120.10.100">
    <property type="entry name" value="Apyrase"/>
    <property type="match status" value="1"/>
</dbReference>
<evidence type="ECO:0000313" key="3">
    <source>
        <dbReference type="WBParaSite" id="jg25092"/>
    </source>
</evidence>
<comment type="cofactor">
    <cofactor evidence="1">
        <name>Ca(2+)</name>
        <dbReference type="ChEBI" id="CHEBI:29108"/>
    </cofactor>
</comment>
<dbReference type="GO" id="GO:0030166">
    <property type="term" value="P:proteoglycan biosynthetic process"/>
    <property type="evidence" value="ECO:0007669"/>
    <property type="project" value="TreeGrafter"/>
</dbReference>
<protein>
    <submittedName>
        <fullName evidence="3">Apyrase</fullName>
    </submittedName>
</protein>
<dbReference type="GO" id="GO:0045134">
    <property type="term" value="F:UDP phosphatase activity"/>
    <property type="evidence" value="ECO:0007669"/>
    <property type="project" value="TreeGrafter"/>
</dbReference>
<name>A0A915E285_9BILA</name>
<feature type="binding site" evidence="1">
    <location>
        <position position="5"/>
    </location>
    <ligand>
        <name>Ca(2+)</name>
        <dbReference type="ChEBI" id="CHEBI:29108"/>
    </ligand>
</feature>
<evidence type="ECO:0000256" key="1">
    <source>
        <dbReference type="PIRSR" id="PIRSR609283-1"/>
    </source>
</evidence>
<dbReference type="InterPro" id="IPR036258">
    <property type="entry name" value="Apyrase_sf"/>
</dbReference>
<evidence type="ECO:0000313" key="2">
    <source>
        <dbReference type="Proteomes" id="UP000887574"/>
    </source>
</evidence>
<keyword evidence="1" id="KW-0479">Metal-binding</keyword>
<dbReference type="WBParaSite" id="jg25092">
    <property type="protein sequence ID" value="jg25092"/>
    <property type="gene ID" value="jg25092"/>
</dbReference>
<dbReference type="Pfam" id="PF06079">
    <property type="entry name" value="Apyrase"/>
    <property type="match status" value="1"/>
</dbReference>
<dbReference type="PANTHER" id="PTHR13023">
    <property type="entry name" value="APYRASE"/>
    <property type="match status" value="1"/>
</dbReference>
<dbReference type="Proteomes" id="UP000887574">
    <property type="component" value="Unplaced"/>
</dbReference>
<dbReference type="SUPFAM" id="SSF101887">
    <property type="entry name" value="Apyrase"/>
    <property type="match status" value="1"/>
</dbReference>
<proteinExistence type="predicted"/>
<accession>A0A915E285</accession>